<evidence type="ECO:0000313" key="1">
    <source>
        <dbReference type="EMBL" id="KAH7090275.1"/>
    </source>
</evidence>
<organism evidence="1 2">
    <name type="scientific">Paraphoma chrysanthemicola</name>
    <dbReference type="NCBI Taxonomy" id="798071"/>
    <lineage>
        <taxon>Eukaryota</taxon>
        <taxon>Fungi</taxon>
        <taxon>Dikarya</taxon>
        <taxon>Ascomycota</taxon>
        <taxon>Pezizomycotina</taxon>
        <taxon>Dothideomycetes</taxon>
        <taxon>Pleosporomycetidae</taxon>
        <taxon>Pleosporales</taxon>
        <taxon>Pleosporineae</taxon>
        <taxon>Phaeosphaeriaceae</taxon>
        <taxon>Paraphoma</taxon>
    </lineage>
</organism>
<dbReference type="InterPro" id="IPR022085">
    <property type="entry name" value="OpdG"/>
</dbReference>
<dbReference type="EMBL" id="JAGMVJ010000005">
    <property type="protein sequence ID" value="KAH7090275.1"/>
    <property type="molecule type" value="Genomic_DNA"/>
</dbReference>
<dbReference type="PANTHER" id="PTHR38797:SF4">
    <property type="entry name" value="NUCLEAR PORE COMPLEX PROTEIN NUP85"/>
    <property type="match status" value="1"/>
</dbReference>
<dbReference type="Pfam" id="PF12311">
    <property type="entry name" value="DUF3632"/>
    <property type="match status" value="1"/>
</dbReference>
<comment type="caution">
    <text evidence="1">The sequence shown here is derived from an EMBL/GenBank/DDBJ whole genome shotgun (WGS) entry which is preliminary data.</text>
</comment>
<proteinExistence type="predicted"/>
<evidence type="ECO:0000313" key="2">
    <source>
        <dbReference type="Proteomes" id="UP000813461"/>
    </source>
</evidence>
<reference evidence="1" key="1">
    <citation type="journal article" date="2021" name="Nat. Commun.">
        <title>Genetic determinants of endophytism in the Arabidopsis root mycobiome.</title>
        <authorList>
            <person name="Mesny F."/>
            <person name="Miyauchi S."/>
            <person name="Thiergart T."/>
            <person name="Pickel B."/>
            <person name="Atanasova L."/>
            <person name="Karlsson M."/>
            <person name="Huettel B."/>
            <person name="Barry K.W."/>
            <person name="Haridas S."/>
            <person name="Chen C."/>
            <person name="Bauer D."/>
            <person name="Andreopoulos W."/>
            <person name="Pangilinan J."/>
            <person name="LaButti K."/>
            <person name="Riley R."/>
            <person name="Lipzen A."/>
            <person name="Clum A."/>
            <person name="Drula E."/>
            <person name="Henrissat B."/>
            <person name="Kohler A."/>
            <person name="Grigoriev I.V."/>
            <person name="Martin F.M."/>
            <person name="Hacquard S."/>
        </authorList>
    </citation>
    <scope>NUCLEOTIDE SEQUENCE</scope>
    <source>
        <strain evidence="1">MPI-SDFR-AT-0120</strain>
    </source>
</reference>
<name>A0A8K0RAR0_9PLEO</name>
<sequence>MPPPEHNKVLGIAASDREDAARIDEIAAKRGWFRPEENSPFYPIIQDYLAEKLTLDEATNKLCTPIDEKINAQRLDDVNFLDLWYSFLHSARRINFRERNWLTVLVDLVKSFKAHSVPGNEKYNYLYSSLTDFGMASREAHNDAPEPGRATHVEITTWANLNAFWALITGEEVFDLSLYAIWAMRDALEEDHPDDRDSTAAQKYDAYVPAAAVWATGAFRLLFEKEQDLTPTDDKQGNPARGGWLWKGKAEFSKERWYFWRERFAMVAERKDVTEETRIVAKDAIAAMERAATFEKI</sequence>
<dbReference type="PANTHER" id="PTHR38797">
    <property type="entry name" value="NUCLEAR PORE COMPLEX PROTEIN NUP85-RELATED"/>
    <property type="match status" value="1"/>
</dbReference>
<dbReference type="AlphaFoldDB" id="A0A8K0RAR0"/>
<dbReference type="InterPro" id="IPR053204">
    <property type="entry name" value="Oxopyrrolidines_Biosynth-assoc"/>
</dbReference>
<gene>
    <name evidence="1" type="ORF">FB567DRAFT_519470</name>
</gene>
<dbReference type="OrthoDB" id="3350591at2759"/>
<accession>A0A8K0RAR0</accession>
<protein>
    <submittedName>
        <fullName evidence="1">Uncharacterized protein</fullName>
    </submittedName>
</protein>
<keyword evidence="2" id="KW-1185">Reference proteome</keyword>
<dbReference type="Proteomes" id="UP000813461">
    <property type="component" value="Unassembled WGS sequence"/>
</dbReference>